<accession>A0ABR3JIG8</accession>
<dbReference type="InterPro" id="IPR019405">
    <property type="entry name" value="Lactonase_7-beta_prop"/>
</dbReference>
<dbReference type="Gene3D" id="2.130.10.10">
    <property type="entry name" value="YVTN repeat-like/Quinoprotein amine dehydrogenase"/>
    <property type="match status" value="1"/>
</dbReference>
<comment type="similarity">
    <text evidence="1">Belongs to the cycloisomerase 2 family.</text>
</comment>
<dbReference type="EMBL" id="JASNQZ010000006">
    <property type="protein sequence ID" value="KAL0955550.1"/>
    <property type="molecule type" value="Genomic_DNA"/>
</dbReference>
<proteinExistence type="inferred from homology"/>
<name>A0ABR3JIG8_9AGAR</name>
<dbReference type="InterPro" id="IPR015943">
    <property type="entry name" value="WD40/YVTN_repeat-like_dom_sf"/>
</dbReference>
<evidence type="ECO:0000313" key="3">
    <source>
        <dbReference type="Proteomes" id="UP001556367"/>
    </source>
</evidence>
<evidence type="ECO:0000313" key="2">
    <source>
        <dbReference type="EMBL" id="KAL0955550.1"/>
    </source>
</evidence>
<organism evidence="2 3">
    <name type="scientific">Hohenbuehelia grisea</name>
    <dbReference type="NCBI Taxonomy" id="104357"/>
    <lineage>
        <taxon>Eukaryota</taxon>
        <taxon>Fungi</taxon>
        <taxon>Dikarya</taxon>
        <taxon>Basidiomycota</taxon>
        <taxon>Agaricomycotina</taxon>
        <taxon>Agaricomycetes</taxon>
        <taxon>Agaricomycetidae</taxon>
        <taxon>Agaricales</taxon>
        <taxon>Pleurotineae</taxon>
        <taxon>Pleurotaceae</taxon>
        <taxon>Hohenbuehelia</taxon>
    </lineage>
</organism>
<keyword evidence="3" id="KW-1185">Reference proteome</keyword>
<dbReference type="Proteomes" id="UP001556367">
    <property type="component" value="Unassembled WGS sequence"/>
</dbReference>
<dbReference type="PANTHER" id="PTHR30344:SF7">
    <property type="entry name" value="DUF2415 DOMAIN-CONTAINING PROTEIN"/>
    <property type="match status" value="1"/>
</dbReference>
<comment type="caution">
    <text evidence="2">The sequence shown here is derived from an EMBL/GenBank/DDBJ whole genome shotgun (WGS) entry which is preliminary data.</text>
</comment>
<dbReference type="SUPFAM" id="SSF75011">
    <property type="entry name" value="3-carboxy-cis,cis-mucoante lactonizing enzyme"/>
    <property type="match status" value="1"/>
</dbReference>
<dbReference type="PANTHER" id="PTHR30344">
    <property type="entry name" value="6-PHOSPHOGLUCONOLACTONASE-RELATED"/>
    <property type="match status" value="1"/>
</dbReference>
<dbReference type="Pfam" id="PF10282">
    <property type="entry name" value="Lactonase"/>
    <property type="match status" value="1"/>
</dbReference>
<reference evidence="3" key="1">
    <citation type="submission" date="2024-06" db="EMBL/GenBank/DDBJ databases">
        <title>Multi-omics analyses provide insights into the biosynthesis of the anticancer antibiotic pleurotin in Hohenbuehelia grisea.</title>
        <authorList>
            <person name="Weaver J.A."/>
            <person name="Alberti F."/>
        </authorList>
    </citation>
    <scope>NUCLEOTIDE SEQUENCE [LARGE SCALE GENOMIC DNA]</scope>
    <source>
        <strain evidence="3">T-177</strain>
    </source>
</reference>
<sequence length="350" mass="37378">MGYRILVPSYTNAISTIEFDPQASTISVVSSTEAGHQPSWVTQHPDDPSLLFAGLEQTEGEVVAIKYDSEWKGEVVARISSGGADPCSLLAHKAELFVANYSSGTVSVLPISTSPPYFLADAPTATQLVGSGPNAQRQESSHAHQVYTHNTLDGVELLVPDLGSDKVWRFGKSDDGSWKIRGHVAYPAGAGPRHVAAHDGQLFTVLELTNEVAKYKFPLLPGEPQFVASAPTVAKAPPSPHNMLASEILVPLPNETFPEVLVYVSNRNDPSPEGDAISIYTAEMEQVAEVRTGLNHIRGMTFGGAGDKWLIAGGVNGGGIAIFERVDGGRQLKKIATKPDLKSPTGFLWV</sequence>
<dbReference type="InterPro" id="IPR050282">
    <property type="entry name" value="Cycloisomerase_2"/>
</dbReference>
<evidence type="ECO:0008006" key="4">
    <source>
        <dbReference type="Google" id="ProtNLM"/>
    </source>
</evidence>
<gene>
    <name evidence="2" type="ORF">HGRIS_001787</name>
</gene>
<evidence type="ECO:0000256" key="1">
    <source>
        <dbReference type="ARBA" id="ARBA00005564"/>
    </source>
</evidence>
<protein>
    <recommendedName>
        <fullName evidence="4">Isomerase YbhE</fullName>
    </recommendedName>
</protein>